<dbReference type="Proteomes" id="UP001470230">
    <property type="component" value="Unassembled WGS sequence"/>
</dbReference>
<evidence type="ECO:0000313" key="2">
    <source>
        <dbReference type="Proteomes" id="UP001470230"/>
    </source>
</evidence>
<name>A0ABR2IQS5_9EUKA</name>
<dbReference type="InterPro" id="IPR002110">
    <property type="entry name" value="Ankyrin_rpt"/>
</dbReference>
<dbReference type="EMBL" id="JAPFFF010000015">
    <property type="protein sequence ID" value="KAK8867262.1"/>
    <property type="molecule type" value="Genomic_DNA"/>
</dbReference>
<comment type="caution">
    <text evidence="1">The sequence shown here is derived from an EMBL/GenBank/DDBJ whole genome shotgun (WGS) entry which is preliminary data.</text>
</comment>
<evidence type="ECO:0000313" key="1">
    <source>
        <dbReference type="EMBL" id="KAK8867262.1"/>
    </source>
</evidence>
<organism evidence="1 2">
    <name type="scientific">Tritrichomonas musculus</name>
    <dbReference type="NCBI Taxonomy" id="1915356"/>
    <lineage>
        <taxon>Eukaryota</taxon>
        <taxon>Metamonada</taxon>
        <taxon>Parabasalia</taxon>
        <taxon>Tritrichomonadida</taxon>
        <taxon>Tritrichomonadidae</taxon>
        <taxon>Tritrichomonas</taxon>
    </lineage>
</organism>
<keyword evidence="2" id="KW-1185">Reference proteome</keyword>
<evidence type="ECO:0008006" key="3">
    <source>
        <dbReference type="Google" id="ProtNLM"/>
    </source>
</evidence>
<accession>A0ABR2IQS5</accession>
<sequence length="637" mass="75224">MMFFNWIKSYFVKSNEINQDSYNHISTPVEPPYSLLTHSSLSIKDVQKIQEIIEEYGQNFKENNDKEKIIQDAYTQLFSISSEDENIRLYLHELMLFTSIRMNNTDFYVELSKTIIAKHQHLLSFVKSQIFWCFDNFADLFVYLSISKKILEEKDLQPFEKSLIFDMSFYFTTDNMDYNPYRSYMRFLYLNEKTDLNFHYSNLEIFYESIKIELKKSTYQKVMRSCLNMDEMAIAIRDDNDKLIGTNNGRIKLSLIDRNEMTMFGCSFLQYSAFYNSKKCFKKLATELNFEEERKYQIDKNKNQYYLANKKFVLSDFAACGGDIEICKIVLENGIHFTSQSLLCAIRYHRFDVFNWLINDLNIKMDEECIKASFQYEFVPAIEMHDSKINVNLELSKSGNYVIFSKFIRLDSVNLSNQNNRKKEYKYAQLMPIFLYNSVDCVRFILSKNLDLNECSWFDSSGARFEMFTPQYRNPFHIAIKHQYFDLIYMILNYTKIDLNKLEYLVSSGGLATLGFSAEKKLTPLEISIYTDNSDIVNIILSLDQIDVNKICYSCYIYGHSKNTNNLSIFYAAALHENLEILEIILKSKRIDTKVKSQCKKIDTGYTVYRNVELDVDILKDIKNKNVFNILSKYEIK</sequence>
<reference evidence="1 2" key="1">
    <citation type="submission" date="2024-04" db="EMBL/GenBank/DDBJ databases">
        <title>Tritrichomonas musculus Genome.</title>
        <authorList>
            <person name="Alves-Ferreira E."/>
            <person name="Grigg M."/>
            <person name="Lorenzi H."/>
            <person name="Galac M."/>
        </authorList>
    </citation>
    <scope>NUCLEOTIDE SEQUENCE [LARGE SCALE GENOMIC DNA]</scope>
    <source>
        <strain evidence="1 2">EAF2021</strain>
    </source>
</reference>
<dbReference type="InterPro" id="IPR036770">
    <property type="entry name" value="Ankyrin_rpt-contain_sf"/>
</dbReference>
<dbReference type="SUPFAM" id="SSF48403">
    <property type="entry name" value="Ankyrin repeat"/>
    <property type="match status" value="1"/>
</dbReference>
<proteinExistence type="predicted"/>
<protein>
    <recommendedName>
        <fullName evidence="3">DUF3447 domain-containing protein</fullName>
    </recommendedName>
</protein>
<dbReference type="SMART" id="SM00248">
    <property type="entry name" value="ANK"/>
    <property type="match status" value="5"/>
</dbReference>
<dbReference type="Gene3D" id="1.25.40.20">
    <property type="entry name" value="Ankyrin repeat-containing domain"/>
    <property type="match status" value="1"/>
</dbReference>
<gene>
    <name evidence="1" type="ORF">M9Y10_010239</name>
</gene>